<dbReference type="Proteomes" id="UP000185494">
    <property type="component" value="Chromosome 1"/>
</dbReference>
<dbReference type="PANTHER" id="PTHR34595">
    <property type="entry name" value="BLR5612 PROTEIN"/>
    <property type="match status" value="1"/>
</dbReference>
<dbReference type="KEGG" id="rgi:RGI145_09305"/>
<dbReference type="EMBL" id="CP015583">
    <property type="protein sequence ID" value="APT57269.1"/>
    <property type="molecule type" value="Genomic_DNA"/>
</dbReference>
<dbReference type="InterPro" id="IPR051680">
    <property type="entry name" value="ATP-dep_Glu-Cys_Ligase-2"/>
</dbReference>
<dbReference type="Pfam" id="PF14403">
    <property type="entry name" value="CP_ATPgrasp_2"/>
    <property type="match status" value="1"/>
</dbReference>
<organism evidence="3 4">
    <name type="scientific">Roseomonas gilardii</name>
    <dbReference type="NCBI Taxonomy" id="257708"/>
    <lineage>
        <taxon>Bacteria</taxon>
        <taxon>Pseudomonadati</taxon>
        <taxon>Pseudomonadota</taxon>
        <taxon>Alphaproteobacteria</taxon>
        <taxon>Acetobacterales</taxon>
        <taxon>Roseomonadaceae</taxon>
        <taxon>Roseomonas</taxon>
    </lineage>
</organism>
<dbReference type="RefSeq" id="WP_075798156.1">
    <property type="nucleotide sequence ID" value="NZ_CP015583.1"/>
</dbReference>
<accession>A0A1L7AF29</accession>
<sequence>MSVAADEMVDGQRRIRPHWRSILGALSGLSAPDLSDRALSLHRALEEDGIASLLPSEERVTAWRCDLLPMPIPAAEFTHLEQGLAQRARLLELVLEDVYGPQRLLAEGLLPAELVFNNAAFLRACRTTGPVPRPAMLSVLATDLQRGLDGQWRVAGDSIARMAGLAQALENRRLLARTMPELFRRVPLRPMRPFLEAWQLSLRHALPPGHAEDAIALLTPAVGDPSWAENVVLTQALDCIPVEPGDLTVRRGRLYLKTLRGLQPIGALLRRMQGHLLDPLESDAPAAGGVVGLMDAARNGEVRIVNDPGADMAEAPALAAFLPRLCEVLLGEALRLPGLRTLWLGDPAALAEVRATPERWMLRSATDPRSPPVLLDPANSALLARLEDRPEGWAATELSPPSQVPCWVSGAGEDGTGAKVPLPVRLRMFLAGEHADGDARGAPGWRVLPGGFAHILEDGAHAFTRVPEGGLSKDVWVLEDEAEAGLPPALQSPPLALRRMAAGMPSRAGDNLFWLGRYVERLDTAARLSRAALVRLERDALLPHELAELHTLARCLVPAGLVKVEDFPVAGDAGPLRRALLRAARPDESLSRAFGRIARLAEATRDRQTGDMHDAFLQPLREMRDKLSRVRDLQSLSRLHRAAMRYAAGVAGVAAENMVRGGAHTFLDLGRRVERAQSVASALSMALDQPPARLEAGLRLALELCDSVITYRTRYLAAPQAEPVLALVLADSGNPRGLGFQFARAQELLENLAGRDDTLAREAEALSNETLAIAEGPVGEVPGRLRGVEERAGQLAEGISRQYFTLLPQARSLVPVIGRGMA</sequence>
<evidence type="ECO:0000259" key="2">
    <source>
        <dbReference type="Pfam" id="PF14403"/>
    </source>
</evidence>
<proteinExistence type="predicted"/>
<dbReference type="Gene3D" id="3.40.50.11290">
    <property type="match status" value="1"/>
</dbReference>
<dbReference type="STRING" id="257708.RGI145_09305"/>
<evidence type="ECO:0000313" key="4">
    <source>
        <dbReference type="Proteomes" id="UP000185494"/>
    </source>
</evidence>
<dbReference type="PANTHER" id="PTHR34595:SF2">
    <property type="entry name" value="BLR2978 PROTEIN"/>
    <property type="match status" value="1"/>
</dbReference>
<feature type="domain" description="DUF403" evidence="1">
    <location>
        <begin position="504"/>
        <end position="804"/>
    </location>
</feature>
<reference evidence="3 4" key="1">
    <citation type="submission" date="2016-05" db="EMBL/GenBank/DDBJ databases">
        <title>Complete Genome and Methylome Analysis of Psychrotrophic Bacterial Isolates from Antarctic Lake Untersee.</title>
        <authorList>
            <person name="Fomenkov A."/>
            <person name="Akimov V.N."/>
            <person name="Vasilyeva L.V."/>
            <person name="Andersen D."/>
            <person name="Vincze T."/>
            <person name="Roberts R.J."/>
        </authorList>
    </citation>
    <scope>NUCLEOTIDE SEQUENCE [LARGE SCALE GENOMIC DNA]</scope>
    <source>
        <strain evidence="3 4">U14-5</strain>
    </source>
</reference>
<dbReference type="InterPro" id="IPR007296">
    <property type="entry name" value="DUF403"/>
</dbReference>
<evidence type="ECO:0000313" key="3">
    <source>
        <dbReference type="EMBL" id="APT57269.1"/>
    </source>
</evidence>
<dbReference type="SUPFAM" id="SSF56059">
    <property type="entry name" value="Glutathione synthetase ATP-binding domain-like"/>
    <property type="match status" value="1"/>
</dbReference>
<dbReference type="eggNOG" id="COG2308">
    <property type="taxonomic scope" value="Bacteria"/>
</dbReference>
<gene>
    <name evidence="3" type="ORF">RGI145_09305</name>
</gene>
<evidence type="ECO:0000259" key="1">
    <source>
        <dbReference type="Pfam" id="PF04168"/>
    </source>
</evidence>
<dbReference type="InterPro" id="IPR025841">
    <property type="entry name" value="CP_ATPgrasp_2"/>
</dbReference>
<dbReference type="AlphaFoldDB" id="A0A1L7AF29"/>
<protein>
    <submittedName>
        <fullName evidence="3">Uncharacterized protein</fullName>
    </submittedName>
</protein>
<dbReference type="eggNOG" id="COG2307">
    <property type="taxonomic scope" value="Bacteria"/>
</dbReference>
<dbReference type="Pfam" id="PF04168">
    <property type="entry name" value="Alpha-E"/>
    <property type="match status" value="1"/>
</dbReference>
<feature type="domain" description="Circularly permuted ATP-grasp type 2" evidence="2">
    <location>
        <begin position="69"/>
        <end position="454"/>
    </location>
</feature>
<name>A0A1L7AF29_9PROT</name>